<keyword evidence="2" id="KW-1185">Reference proteome</keyword>
<comment type="caution">
    <text evidence="1">The sequence shown here is derived from an EMBL/GenBank/DDBJ whole genome shotgun (WGS) entry which is preliminary data.</text>
</comment>
<evidence type="ECO:0000313" key="1">
    <source>
        <dbReference type="EMBL" id="KAG8559267.1"/>
    </source>
</evidence>
<accession>A0AAV7ADJ2</accession>
<evidence type="ECO:0000313" key="2">
    <source>
        <dbReference type="Proteomes" id="UP000824782"/>
    </source>
</evidence>
<dbReference type="EMBL" id="WNYA01000008">
    <property type="protein sequence ID" value="KAG8559267.1"/>
    <property type="molecule type" value="Genomic_DNA"/>
</dbReference>
<proteinExistence type="predicted"/>
<protein>
    <submittedName>
        <fullName evidence="1">Uncharacterized protein</fullName>
    </submittedName>
</protein>
<name>A0AAV7ADJ2_ENGPU</name>
<dbReference type="Proteomes" id="UP000824782">
    <property type="component" value="Unassembled WGS sequence"/>
</dbReference>
<dbReference type="AlphaFoldDB" id="A0AAV7ADJ2"/>
<gene>
    <name evidence="1" type="ORF">GDO81_017284</name>
</gene>
<organism evidence="1 2">
    <name type="scientific">Engystomops pustulosus</name>
    <name type="common">Tungara frog</name>
    <name type="synonym">Physalaemus pustulosus</name>
    <dbReference type="NCBI Taxonomy" id="76066"/>
    <lineage>
        <taxon>Eukaryota</taxon>
        <taxon>Metazoa</taxon>
        <taxon>Chordata</taxon>
        <taxon>Craniata</taxon>
        <taxon>Vertebrata</taxon>
        <taxon>Euteleostomi</taxon>
        <taxon>Amphibia</taxon>
        <taxon>Batrachia</taxon>
        <taxon>Anura</taxon>
        <taxon>Neobatrachia</taxon>
        <taxon>Hyloidea</taxon>
        <taxon>Leptodactylidae</taxon>
        <taxon>Leiuperinae</taxon>
        <taxon>Engystomops</taxon>
    </lineage>
</organism>
<sequence length="79" mass="9176">MGVRSHSLVNEPVLVNLENKASTHPGFTFVYIRPTECLSILIDRLREMFYLRTVVSQYIHCNQHRNTWSIIAVGGIIYR</sequence>
<reference evidence="1" key="1">
    <citation type="thesis" date="2020" institute="ProQuest LLC" country="789 East Eisenhower Parkway, Ann Arbor, MI, USA">
        <title>Comparative Genomics and Chromosome Evolution.</title>
        <authorList>
            <person name="Mudd A.B."/>
        </authorList>
    </citation>
    <scope>NUCLEOTIDE SEQUENCE</scope>
    <source>
        <strain evidence="1">237g6f4</strain>
        <tissue evidence="1">Blood</tissue>
    </source>
</reference>